<dbReference type="InterPro" id="IPR032466">
    <property type="entry name" value="Metal_Hydrolase"/>
</dbReference>
<evidence type="ECO:0000256" key="6">
    <source>
        <dbReference type="ARBA" id="ARBA00022833"/>
    </source>
</evidence>
<evidence type="ECO:0000256" key="5">
    <source>
        <dbReference type="ARBA" id="ARBA00022801"/>
    </source>
</evidence>
<comment type="cofactor">
    <cofactor evidence="1">
        <name>Zn(2+)</name>
        <dbReference type="ChEBI" id="CHEBI:29105"/>
    </cofactor>
</comment>
<gene>
    <name evidence="8" type="ORF">MNBD_CHLOROFLEXI01-3757</name>
</gene>
<evidence type="ECO:0000256" key="1">
    <source>
        <dbReference type="ARBA" id="ARBA00001947"/>
    </source>
</evidence>
<proteinExistence type="inferred from homology"/>
<evidence type="ECO:0000256" key="2">
    <source>
        <dbReference type="ARBA" id="ARBA00006676"/>
    </source>
</evidence>
<keyword evidence="5 8" id="KW-0378">Hydrolase</keyword>
<dbReference type="SUPFAM" id="SSF51556">
    <property type="entry name" value="Metallo-dependent hydrolases"/>
    <property type="match status" value="1"/>
</dbReference>
<organism evidence="8">
    <name type="scientific">hydrothermal vent metagenome</name>
    <dbReference type="NCBI Taxonomy" id="652676"/>
    <lineage>
        <taxon>unclassified sequences</taxon>
        <taxon>metagenomes</taxon>
        <taxon>ecological metagenomes</taxon>
    </lineage>
</organism>
<dbReference type="Gene3D" id="3.20.20.140">
    <property type="entry name" value="Metal-dependent hydrolases"/>
    <property type="match status" value="1"/>
</dbReference>
<accession>A0A3B0V165</accession>
<dbReference type="GO" id="GO:0046872">
    <property type="term" value="F:metal ion binding"/>
    <property type="evidence" value="ECO:0007669"/>
    <property type="project" value="UniProtKB-KW"/>
</dbReference>
<dbReference type="GO" id="GO:0004000">
    <property type="term" value="F:adenosine deaminase activity"/>
    <property type="evidence" value="ECO:0007669"/>
    <property type="project" value="UniProtKB-ARBA"/>
</dbReference>
<reference evidence="8" key="1">
    <citation type="submission" date="2018-06" db="EMBL/GenBank/DDBJ databases">
        <authorList>
            <person name="Zhirakovskaya E."/>
        </authorList>
    </citation>
    <scope>NUCLEOTIDE SEQUENCE</scope>
</reference>
<dbReference type="GO" id="GO:0043103">
    <property type="term" value="P:hypoxanthine salvage"/>
    <property type="evidence" value="ECO:0007669"/>
    <property type="project" value="TreeGrafter"/>
</dbReference>
<dbReference type="Pfam" id="PF00962">
    <property type="entry name" value="A_deaminase"/>
    <property type="match status" value="1"/>
</dbReference>
<feature type="domain" description="Adenosine deaminase" evidence="7">
    <location>
        <begin position="16"/>
        <end position="341"/>
    </location>
</feature>
<dbReference type="EC" id="3.5.4.4" evidence="3"/>
<dbReference type="EMBL" id="UOEU01000637">
    <property type="protein sequence ID" value="VAW36781.1"/>
    <property type="molecule type" value="Genomic_DNA"/>
</dbReference>
<dbReference type="InterPro" id="IPR001365">
    <property type="entry name" value="A_deaminase_dom"/>
</dbReference>
<name>A0A3B0V165_9ZZZZ</name>
<keyword evidence="4" id="KW-0479">Metal-binding</keyword>
<dbReference type="NCBIfam" id="TIGR01430">
    <property type="entry name" value="aden_deam"/>
    <property type="match status" value="1"/>
</dbReference>
<sequence>MANKSILPNIDIKTLPKIELHRHLEGSLRLETLLEIARAYKLNVPTELEALRPFVQVTNDPTTHEAFLGKFEVLRHFYRSPEMIHRLVYEAVADAALDNVKYLELRFSPQALSRVRGFSLTEVTDWVIASVAQAEADFDIQVGLIITLVRHNPVPQAQKVAEIAFERCGKGIVGLDLAGDEVKFPSRPFTPLFKEAQNVGLGITVHAGEWASAFGVKEAILELYADRIGHGVRTLENSEILQLVREREIAFEVCLTSNLQTGVVHQMSHHPLVDMLDIGLLATVNTDDPSISDCTLTDEYKIALDQLHLGYPALRQMILTAASSAFLPPPEQQKLIDKFDTLLPKI</sequence>
<dbReference type="GO" id="GO:0006154">
    <property type="term" value="P:adenosine catabolic process"/>
    <property type="evidence" value="ECO:0007669"/>
    <property type="project" value="TreeGrafter"/>
</dbReference>
<dbReference type="GO" id="GO:0046103">
    <property type="term" value="P:inosine biosynthetic process"/>
    <property type="evidence" value="ECO:0007669"/>
    <property type="project" value="TreeGrafter"/>
</dbReference>
<evidence type="ECO:0000256" key="3">
    <source>
        <dbReference type="ARBA" id="ARBA00012784"/>
    </source>
</evidence>
<dbReference type="GO" id="GO:0005829">
    <property type="term" value="C:cytosol"/>
    <property type="evidence" value="ECO:0007669"/>
    <property type="project" value="TreeGrafter"/>
</dbReference>
<dbReference type="PANTHER" id="PTHR11409">
    <property type="entry name" value="ADENOSINE DEAMINASE"/>
    <property type="match status" value="1"/>
</dbReference>
<dbReference type="InterPro" id="IPR006330">
    <property type="entry name" value="Ado/ade_deaminase"/>
</dbReference>
<evidence type="ECO:0000313" key="8">
    <source>
        <dbReference type="EMBL" id="VAW36781.1"/>
    </source>
</evidence>
<comment type="similarity">
    <text evidence="2">Belongs to the metallo-dependent hydrolases superfamily. Adenosine and AMP deaminases family.</text>
</comment>
<evidence type="ECO:0000259" key="7">
    <source>
        <dbReference type="Pfam" id="PF00962"/>
    </source>
</evidence>
<evidence type="ECO:0000256" key="4">
    <source>
        <dbReference type="ARBA" id="ARBA00022723"/>
    </source>
</evidence>
<dbReference type="AlphaFoldDB" id="A0A3B0V165"/>
<dbReference type="PANTHER" id="PTHR11409:SF43">
    <property type="entry name" value="ADENOSINE DEAMINASE"/>
    <property type="match status" value="1"/>
</dbReference>
<protein>
    <recommendedName>
        <fullName evidence="3">adenosine deaminase</fullName>
        <ecNumber evidence="3">3.5.4.4</ecNumber>
    </recommendedName>
</protein>
<keyword evidence="6" id="KW-0862">Zinc</keyword>